<protein>
    <submittedName>
        <fullName evidence="1">Uncharacterized protein</fullName>
    </submittedName>
</protein>
<reference evidence="1 2" key="1">
    <citation type="submission" date="2019-03" db="EMBL/GenBank/DDBJ databases">
        <title>Genomic Encyclopedia of Type Strains, Phase IV (KMG-IV): sequencing the most valuable type-strain genomes for metagenomic binning, comparative biology and taxonomic classification.</title>
        <authorList>
            <person name="Goeker M."/>
        </authorList>
    </citation>
    <scope>NUCLEOTIDE SEQUENCE [LARGE SCALE GENOMIC DNA]</scope>
    <source>
        <strain evidence="1 2">DSM 25082</strain>
    </source>
</reference>
<sequence>MKPRLLLLLLGLVLVGTLLLGAFDLGDAAQLSAAQDLSAGRMPLLLRLIGGTAH</sequence>
<dbReference type="EMBL" id="SNXE01000001">
    <property type="protein sequence ID" value="TDP13258.1"/>
    <property type="molecule type" value="Genomic_DNA"/>
</dbReference>
<name>A0A4R6NC97_9BURK</name>
<keyword evidence="2" id="KW-1185">Reference proteome</keyword>
<accession>A0A4R6NC97</accession>
<organism evidence="1 2">
    <name type="scientific">Roseateles asaccharophilus</name>
    <dbReference type="NCBI Taxonomy" id="582607"/>
    <lineage>
        <taxon>Bacteria</taxon>
        <taxon>Pseudomonadati</taxon>
        <taxon>Pseudomonadota</taxon>
        <taxon>Betaproteobacteria</taxon>
        <taxon>Burkholderiales</taxon>
        <taxon>Sphaerotilaceae</taxon>
        <taxon>Roseateles</taxon>
    </lineage>
</organism>
<dbReference type="Proteomes" id="UP000295357">
    <property type="component" value="Unassembled WGS sequence"/>
</dbReference>
<evidence type="ECO:0000313" key="2">
    <source>
        <dbReference type="Proteomes" id="UP000295357"/>
    </source>
</evidence>
<evidence type="ECO:0000313" key="1">
    <source>
        <dbReference type="EMBL" id="TDP13258.1"/>
    </source>
</evidence>
<dbReference type="AlphaFoldDB" id="A0A4R6NC97"/>
<gene>
    <name evidence="1" type="ORF">DFR39_101733</name>
</gene>
<dbReference type="RefSeq" id="WP_162849409.1">
    <property type="nucleotide sequence ID" value="NZ_JAUFPJ010000001.1"/>
</dbReference>
<proteinExistence type="predicted"/>
<comment type="caution">
    <text evidence="1">The sequence shown here is derived from an EMBL/GenBank/DDBJ whole genome shotgun (WGS) entry which is preliminary data.</text>
</comment>